<evidence type="ECO:0000256" key="2">
    <source>
        <dbReference type="ARBA" id="ARBA00008707"/>
    </source>
</evidence>
<dbReference type="InterPro" id="IPR007770">
    <property type="entry name" value="DMP"/>
</dbReference>
<keyword evidence="4 7" id="KW-1133">Transmembrane helix</keyword>
<evidence type="ECO:0000256" key="4">
    <source>
        <dbReference type="ARBA" id="ARBA00022989"/>
    </source>
</evidence>
<organism evidence="8 9">
    <name type="scientific">Carex littledalei</name>
    <dbReference type="NCBI Taxonomy" id="544730"/>
    <lineage>
        <taxon>Eukaryota</taxon>
        <taxon>Viridiplantae</taxon>
        <taxon>Streptophyta</taxon>
        <taxon>Embryophyta</taxon>
        <taxon>Tracheophyta</taxon>
        <taxon>Spermatophyta</taxon>
        <taxon>Magnoliopsida</taxon>
        <taxon>Liliopsida</taxon>
        <taxon>Poales</taxon>
        <taxon>Cyperaceae</taxon>
        <taxon>Cyperoideae</taxon>
        <taxon>Cariceae</taxon>
        <taxon>Carex</taxon>
        <taxon>Carex subgen. Euthyceras</taxon>
    </lineage>
</organism>
<keyword evidence="5 7" id="KW-0472">Membrane</keyword>
<comment type="caution">
    <text evidence="8">The sequence shown here is derived from an EMBL/GenBank/DDBJ whole genome shotgun (WGS) entry which is preliminary data.</text>
</comment>
<keyword evidence="9" id="KW-1185">Reference proteome</keyword>
<gene>
    <name evidence="8" type="ORF">FCM35_KLT04111</name>
</gene>
<comment type="subcellular location">
    <subcellularLocation>
        <location evidence="1">Membrane</location>
        <topology evidence="1">Multi-pass membrane protein</topology>
    </subcellularLocation>
</comment>
<feature type="region of interest" description="Disordered" evidence="6">
    <location>
        <begin position="1"/>
        <end position="21"/>
    </location>
</feature>
<evidence type="ECO:0000256" key="5">
    <source>
        <dbReference type="ARBA" id="ARBA00023136"/>
    </source>
</evidence>
<evidence type="ECO:0000313" key="8">
    <source>
        <dbReference type="EMBL" id="KAF3330757.1"/>
    </source>
</evidence>
<feature type="transmembrane region" description="Helical" evidence="7">
    <location>
        <begin position="121"/>
        <end position="140"/>
    </location>
</feature>
<accession>A0A833R1W8</accession>
<evidence type="ECO:0000313" key="9">
    <source>
        <dbReference type="Proteomes" id="UP000623129"/>
    </source>
</evidence>
<protein>
    <submittedName>
        <fullName evidence="8">Uncharacterized protein</fullName>
    </submittedName>
</protein>
<dbReference type="PANTHER" id="PTHR31621:SF66">
    <property type="entry name" value="PROTEIN DMP2"/>
    <property type="match status" value="1"/>
</dbReference>
<dbReference type="AlphaFoldDB" id="A0A833R1W8"/>
<dbReference type="Proteomes" id="UP000623129">
    <property type="component" value="Unassembled WGS sequence"/>
</dbReference>
<dbReference type="EMBL" id="SWLB01000013">
    <property type="protein sequence ID" value="KAF3330757.1"/>
    <property type="molecule type" value="Genomic_DNA"/>
</dbReference>
<dbReference type="Pfam" id="PF05078">
    <property type="entry name" value="DUF679"/>
    <property type="match status" value="1"/>
</dbReference>
<dbReference type="GO" id="GO:0010256">
    <property type="term" value="P:endomembrane system organization"/>
    <property type="evidence" value="ECO:0007669"/>
    <property type="project" value="TreeGrafter"/>
</dbReference>
<name>A0A833R1W8_9POAL</name>
<evidence type="ECO:0000256" key="6">
    <source>
        <dbReference type="SAM" id="MobiDB-lite"/>
    </source>
</evidence>
<reference evidence="8" key="1">
    <citation type="submission" date="2020-01" db="EMBL/GenBank/DDBJ databases">
        <title>Genome sequence of Kobresia littledalei, the first chromosome-level genome in the family Cyperaceae.</title>
        <authorList>
            <person name="Qu G."/>
        </authorList>
    </citation>
    <scope>NUCLEOTIDE SEQUENCE</scope>
    <source>
        <strain evidence="8">C.B.Clarke</strain>
        <tissue evidence="8">Leaf</tissue>
    </source>
</reference>
<comment type="similarity">
    <text evidence="2">Belongs to the plant DMP1 protein family.</text>
</comment>
<feature type="transmembrane region" description="Helical" evidence="7">
    <location>
        <begin position="160"/>
        <end position="180"/>
    </location>
</feature>
<dbReference type="PANTHER" id="PTHR31621">
    <property type="entry name" value="PROTEIN DMP3"/>
    <property type="match status" value="1"/>
</dbReference>
<evidence type="ECO:0000256" key="3">
    <source>
        <dbReference type="ARBA" id="ARBA00022692"/>
    </source>
</evidence>
<evidence type="ECO:0000256" key="7">
    <source>
        <dbReference type="SAM" id="Phobius"/>
    </source>
</evidence>
<sequence length="200" mass="21570">MAGDQTESLTSSTNKESSTTEKVTSSSFQGVGNLIKLLPSGTVFVFEFLSPLLTNYGSCTTLDKNLTGALLILCGFSCCFSTFTDSIEENDKVYYGLATRNGMWLFSGSTSTNLSKYKLKFADFVHAAFSLLVFVVVALLNSDTVSCYYPSLKSNQKNVLMALPVVVGCVASTVFAAFPCTRHGIGYPRSTKTDSGEVRI</sequence>
<evidence type="ECO:0000256" key="1">
    <source>
        <dbReference type="ARBA" id="ARBA00004141"/>
    </source>
</evidence>
<keyword evidence="3 7" id="KW-0812">Transmembrane</keyword>
<dbReference type="GO" id="GO:0016020">
    <property type="term" value="C:membrane"/>
    <property type="evidence" value="ECO:0007669"/>
    <property type="project" value="UniProtKB-SubCell"/>
</dbReference>
<dbReference type="OrthoDB" id="1928191at2759"/>
<dbReference type="GO" id="GO:0005737">
    <property type="term" value="C:cytoplasm"/>
    <property type="evidence" value="ECO:0007669"/>
    <property type="project" value="UniProtKB-ARBA"/>
</dbReference>
<proteinExistence type="inferred from homology"/>